<organism evidence="2 3">
    <name type="scientific">Saccharobesus litoralis</name>
    <dbReference type="NCBI Taxonomy" id="2172099"/>
    <lineage>
        <taxon>Bacteria</taxon>
        <taxon>Pseudomonadati</taxon>
        <taxon>Pseudomonadota</taxon>
        <taxon>Gammaproteobacteria</taxon>
        <taxon>Alteromonadales</taxon>
        <taxon>Alteromonadaceae</taxon>
        <taxon>Saccharobesus</taxon>
    </lineage>
</organism>
<geneLocation type="plasmid" evidence="2">
    <name>unnamed1</name>
</geneLocation>
<dbReference type="EMBL" id="CP026605">
    <property type="protein sequence ID" value="AWB69209.1"/>
    <property type="molecule type" value="Genomic_DNA"/>
</dbReference>
<dbReference type="KEGG" id="cate:C2869_22165"/>
<dbReference type="OrthoDB" id="7858522at2"/>
<dbReference type="RefSeq" id="WP_108605246.1">
    <property type="nucleotide sequence ID" value="NZ_CP026605.1"/>
</dbReference>
<keyword evidence="1" id="KW-0472">Membrane</keyword>
<evidence type="ECO:0000313" key="2">
    <source>
        <dbReference type="EMBL" id="AWB69209.1"/>
    </source>
</evidence>
<accession>A0A2S0VYB4</accession>
<keyword evidence="2" id="KW-0614">Plasmid</keyword>
<keyword evidence="1" id="KW-0812">Transmembrane</keyword>
<dbReference type="Pfam" id="PF10688">
    <property type="entry name" value="Imp-YgjV"/>
    <property type="match status" value="1"/>
</dbReference>
<feature type="transmembrane region" description="Helical" evidence="1">
    <location>
        <begin position="7"/>
        <end position="24"/>
    </location>
</feature>
<keyword evidence="1" id="KW-1133">Transmembrane helix</keyword>
<name>A0A2S0VYB4_9ALTE</name>
<evidence type="ECO:0000313" key="3">
    <source>
        <dbReference type="Proteomes" id="UP000244441"/>
    </source>
</evidence>
<proteinExistence type="predicted"/>
<dbReference type="InterPro" id="IPR026267">
    <property type="entry name" value="YgjV"/>
</dbReference>
<sequence>MWFADPIAQFFGLVSFVIATLCYMQKDDLKFKYFMLALNVVHTLHYVLLDALTSAVCTAIAIARTYSSIKTNSKQLAYFFILLVVGINAIFIVENWFDWFSVAGSVLGTYAMFCLTGVKMRLFFLLGSTCWLINNIIVNSIGGIMLETLAIVVNINTIWRMSSSEQSEVQTTKSIQQLNMKST</sequence>
<feature type="transmembrane region" description="Helical" evidence="1">
    <location>
        <begin position="130"/>
        <end position="153"/>
    </location>
</feature>
<keyword evidence="3" id="KW-1185">Reference proteome</keyword>
<dbReference type="Proteomes" id="UP000244441">
    <property type="component" value="Plasmid unnamed1"/>
</dbReference>
<feature type="transmembrane region" description="Helical" evidence="1">
    <location>
        <begin position="75"/>
        <end position="93"/>
    </location>
</feature>
<dbReference type="AlphaFoldDB" id="A0A2S0VYB4"/>
<evidence type="ECO:0000256" key="1">
    <source>
        <dbReference type="SAM" id="Phobius"/>
    </source>
</evidence>
<protein>
    <submittedName>
        <fullName evidence="2">YgjV family protein</fullName>
    </submittedName>
</protein>
<gene>
    <name evidence="2" type="ORF">C2869_22165</name>
</gene>
<feature type="transmembrane region" description="Helical" evidence="1">
    <location>
        <begin position="44"/>
        <end position="63"/>
    </location>
</feature>
<dbReference type="PIRSF" id="PIRSF011443">
    <property type="entry name" value="YgjV"/>
    <property type="match status" value="1"/>
</dbReference>
<dbReference type="InterPro" id="IPR019629">
    <property type="entry name" value="Uncharacterised_HI1736/YgjV"/>
</dbReference>
<reference evidence="2 3" key="1">
    <citation type="submission" date="2018-01" db="EMBL/GenBank/DDBJ databases">
        <title>Genome sequence of a Cantenovulum-like bacteria.</title>
        <authorList>
            <person name="Tan W.R."/>
            <person name="Lau N.-S."/>
            <person name="Go F."/>
            <person name="Amirul A.-A.A."/>
        </authorList>
    </citation>
    <scope>NUCLEOTIDE SEQUENCE [LARGE SCALE GENOMIC DNA]</scope>
    <source>
        <strain evidence="2 3">CCB-QB4</strain>
        <plasmid evidence="3">Plasmid unnamed1</plasmid>
    </source>
</reference>
<feature type="transmembrane region" description="Helical" evidence="1">
    <location>
        <begin position="99"/>
        <end position="118"/>
    </location>
</feature>